<dbReference type="KEGG" id="spu:105445257"/>
<dbReference type="AlphaFoldDB" id="A0A7M7NZQ6"/>
<dbReference type="InParanoid" id="A0A7M7NZQ6"/>
<keyword evidence="3" id="KW-1133">Transmembrane helix</keyword>
<organism evidence="5 6">
    <name type="scientific">Strongylocentrotus purpuratus</name>
    <name type="common">Purple sea urchin</name>
    <dbReference type="NCBI Taxonomy" id="7668"/>
    <lineage>
        <taxon>Eukaryota</taxon>
        <taxon>Metazoa</taxon>
        <taxon>Echinodermata</taxon>
        <taxon>Eleutherozoa</taxon>
        <taxon>Echinozoa</taxon>
        <taxon>Echinoidea</taxon>
        <taxon>Euechinoidea</taxon>
        <taxon>Echinacea</taxon>
        <taxon>Camarodonta</taxon>
        <taxon>Echinidea</taxon>
        <taxon>Strongylocentrotidae</taxon>
        <taxon>Strongylocentrotus</taxon>
    </lineage>
</organism>
<keyword evidence="6" id="KW-1185">Reference proteome</keyword>
<evidence type="ECO:0000313" key="6">
    <source>
        <dbReference type="Proteomes" id="UP000007110"/>
    </source>
</evidence>
<protein>
    <recommendedName>
        <fullName evidence="4">EGF-like domain-containing protein</fullName>
    </recommendedName>
</protein>
<evidence type="ECO:0000259" key="4">
    <source>
        <dbReference type="PROSITE" id="PS50026"/>
    </source>
</evidence>
<dbReference type="GeneID" id="105445257"/>
<feature type="region of interest" description="Disordered" evidence="2">
    <location>
        <begin position="217"/>
        <end position="260"/>
    </location>
</feature>
<keyword evidence="3" id="KW-0812">Transmembrane</keyword>
<keyword evidence="1" id="KW-0245">EGF-like domain</keyword>
<dbReference type="InterPro" id="IPR000742">
    <property type="entry name" value="EGF"/>
</dbReference>
<dbReference type="EnsemblMetazoa" id="XM_030988278">
    <property type="protein sequence ID" value="XP_030844138"/>
    <property type="gene ID" value="LOC105445257"/>
</dbReference>
<dbReference type="CDD" id="cd00054">
    <property type="entry name" value="EGF_CA"/>
    <property type="match status" value="1"/>
</dbReference>
<keyword evidence="3" id="KW-0472">Membrane</keyword>
<dbReference type="RefSeq" id="XP_030844138.1">
    <property type="nucleotide sequence ID" value="XM_030988278.1"/>
</dbReference>
<proteinExistence type="predicted"/>
<evidence type="ECO:0000256" key="3">
    <source>
        <dbReference type="SAM" id="Phobius"/>
    </source>
</evidence>
<evidence type="ECO:0000313" key="5">
    <source>
        <dbReference type="EnsemblMetazoa" id="XP_030844138"/>
    </source>
</evidence>
<sequence length="344" mass="37753">MKGVIEKVFTEVQCELNGSVCPKTATFVGNVTEDSSTATSGRRKRAAVPTGSPEVRILLDSIVSTIDSLPEVISVNGIAISANDDVIDLLTAMVRMDVTFKNNITIQQLFLLVIASINNIPGVDVQSFELQTDPCSLDNPCRNGATCERVEPGSANVTCIPLSDDGGPTALSIALPIVAVLVIFILLTMGYLVRLYRGRRWQMETLYGVSHGMTGNFKKDTSRNRRSNPSPYRQTEHFVNESTPGARRKRSRSIGHLSSGHINPPFVHKYKDGLEMGWSSNTGDVFRDDSEAQGLSSRQTVDDNGFSYRYRTASGYWTEASYSNGAPTRNGQNKFHHGSLDTYF</sequence>
<name>A0A7M7NZQ6_STRPU</name>
<evidence type="ECO:0000256" key="1">
    <source>
        <dbReference type="PROSITE-ProRule" id="PRU00076"/>
    </source>
</evidence>
<feature type="domain" description="EGF-like" evidence="4">
    <location>
        <begin position="131"/>
        <end position="171"/>
    </location>
</feature>
<dbReference type="OMA" id="CDPFPCL"/>
<comment type="caution">
    <text evidence="1">Lacks conserved residue(s) required for the propagation of feature annotation.</text>
</comment>
<accession>A0A7M7NZQ6</accession>
<dbReference type="PROSITE" id="PS50026">
    <property type="entry name" value="EGF_3"/>
    <property type="match status" value="1"/>
</dbReference>
<reference evidence="5" key="2">
    <citation type="submission" date="2021-01" db="UniProtKB">
        <authorList>
            <consortium name="EnsemblMetazoa"/>
        </authorList>
    </citation>
    <scope>IDENTIFICATION</scope>
</reference>
<evidence type="ECO:0000256" key="2">
    <source>
        <dbReference type="SAM" id="MobiDB-lite"/>
    </source>
</evidence>
<reference evidence="6" key="1">
    <citation type="submission" date="2015-02" db="EMBL/GenBank/DDBJ databases">
        <title>Genome sequencing for Strongylocentrotus purpuratus.</title>
        <authorList>
            <person name="Murali S."/>
            <person name="Liu Y."/>
            <person name="Vee V."/>
            <person name="English A."/>
            <person name="Wang M."/>
            <person name="Skinner E."/>
            <person name="Han Y."/>
            <person name="Muzny D.M."/>
            <person name="Worley K.C."/>
            <person name="Gibbs R.A."/>
        </authorList>
    </citation>
    <scope>NUCLEOTIDE SEQUENCE</scope>
</reference>
<feature type="transmembrane region" description="Helical" evidence="3">
    <location>
        <begin position="173"/>
        <end position="193"/>
    </location>
</feature>
<dbReference type="Proteomes" id="UP000007110">
    <property type="component" value="Unassembled WGS sequence"/>
</dbReference>